<dbReference type="AlphaFoldDB" id="A0A075V0H2"/>
<dbReference type="STRING" id="208439.AJAP_29600"/>
<evidence type="ECO:0000313" key="5">
    <source>
        <dbReference type="EMBL" id="AIG78753.1"/>
    </source>
</evidence>
<organism evidence="5 6">
    <name type="scientific">Amycolatopsis japonica</name>
    <dbReference type="NCBI Taxonomy" id="208439"/>
    <lineage>
        <taxon>Bacteria</taxon>
        <taxon>Bacillati</taxon>
        <taxon>Actinomycetota</taxon>
        <taxon>Actinomycetes</taxon>
        <taxon>Pseudonocardiales</taxon>
        <taxon>Pseudonocardiaceae</taxon>
        <taxon>Amycolatopsis</taxon>
        <taxon>Amycolatopsis japonica group</taxon>
    </lineage>
</organism>
<evidence type="ECO:0000259" key="4">
    <source>
        <dbReference type="Pfam" id="PF08241"/>
    </source>
</evidence>
<reference evidence="5 6" key="1">
    <citation type="journal article" date="2014" name="J. Biotechnol.">
        <title>Complete genome sequence of the actinobacterium Amycolatopsis japonica MG417-CF17(T) (=DSM 44213T) producing (S,S)-N,N'-ethylenediaminedisuccinic acid.</title>
        <authorList>
            <person name="Stegmann E."/>
            <person name="Albersmeier A."/>
            <person name="Spohn M."/>
            <person name="Gert H."/>
            <person name="Weber T."/>
            <person name="Wohlleben W."/>
            <person name="Kalinowski J."/>
            <person name="Ruckert C."/>
        </authorList>
    </citation>
    <scope>NUCLEOTIDE SEQUENCE [LARGE SCALE GENOMIC DNA]</scope>
    <source>
        <strain evidence="6">MG417-CF17 (DSM 44213)</strain>
    </source>
</reference>
<dbReference type="KEGG" id="aja:AJAP_29600"/>
<dbReference type="GO" id="GO:0008757">
    <property type="term" value="F:S-adenosylmethionine-dependent methyltransferase activity"/>
    <property type="evidence" value="ECO:0007669"/>
    <property type="project" value="InterPro"/>
</dbReference>
<dbReference type="PANTHER" id="PTHR43464">
    <property type="entry name" value="METHYLTRANSFERASE"/>
    <property type="match status" value="1"/>
</dbReference>
<keyword evidence="3" id="KW-0949">S-adenosyl-L-methionine</keyword>
<dbReference type="Gene3D" id="3.40.50.150">
    <property type="entry name" value="Vaccinia Virus protein VP39"/>
    <property type="match status" value="1"/>
</dbReference>
<dbReference type="eggNOG" id="COG2226">
    <property type="taxonomic scope" value="Bacteria"/>
</dbReference>
<accession>A0A075V0H2</accession>
<dbReference type="InterPro" id="IPR013216">
    <property type="entry name" value="Methyltransf_11"/>
</dbReference>
<name>A0A075V0H2_9PSEU</name>
<evidence type="ECO:0000313" key="6">
    <source>
        <dbReference type="Proteomes" id="UP000028492"/>
    </source>
</evidence>
<dbReference type="HOGENOM" id="CLU_090578_0_0_11"/>
<keyword evidence="2" id="KW-0808">Transferase</keyword>
<gene>
    <name evidence="5" type="ORF">AJAP_29600</name>
</gene>
<proteinExistence type="predicted"/>
<dbReference type="InterPro" id="IPR029063">
    <property type="entry name" value="SAM-dependent_MTases_sf"/>
</dbReference>
<dbReference type="Pfam" id="PF08241">
    <property type="entry name" value="Methyltransf_11"/>
    <property type="match status" value="1"/>
</dbReference>
<dbReference type="SUPFAM" id="SSF53335">
    <property type="entry name" value="S-adenosyl-L-methionine-dependent methyltransferases"/>
    <property type="match status" value="1"/>
</dbReference>
<feature type="domain" description="Methyltransferase type 11" evidence="4">
    <location>
        <begin position="25"/>
        <end position="117"/>
    </location>
</feature>
<evidence type="ECO:0000256" key="3">
    <source>
        <dbReference type="ARBA" id="ARBA00022691"/>
    </source>
</evidence>
<keyword evidence="6" id="KW-1185">Reference proteome</keyword>
<evidence type="ECO:0000256" key="1">
    <source>
        <dbReference type="ARBA" id="ARBA00022603"/>
    </source>
</evidence>
<dbReference type="RefSeq" id="WP_038517241.1">
    <property type="nucleotide sequence ID" value="NZ_CP008953.1"/>
</dbReference>
<dbReference type="Proteomes" id="UP000028492">
    <property type="component" value="Chromosome"/>
</dbReference>
<sequence>MGFNHNDHYHPLLLDQLPPGPGVALDVGCGSGRFARRLAATGMHVEAIDRSGPMIDLARAAGSPGPGTISYRQADVVAEKLPDEAYDFISCLAMLHHVPFDTVTRLRDALVPGGVLAVLGLGRPSTVADYARALVASPVNALARVVVYAGERLNGGADPLPTAPIVETFPPMSRIRRDAAALLPGSKVRNLLFYRYLLVYRRPEDDHPM</sequence>
<dbReference type="EMBL" id="CP008953">
    <property type="protein sequence ID" value="AIG78753.1"/>
    <property type="molecule type" value="Genomic_DNA"/>
</dbReference>
<protein>
    <recommendedName>
        <fullName evidence="4">Methyltransferase type 11 domain-containing protein</fullName>
    </recommendedName>
</protein>
<evidence type="ECO:0000256" key="2">
    <source>
        <dbReference type="ARBA" id="ARBA00022679"/>
    </source>
</evidence>
<dbReference type="PANTHER" id="PTHR43464:SF19">
    <property type="entry name" value="UBIQUINONE BIOSYNTHESIS O-METHYLTRANSFERASE, MITOCHONDRIAL"/>
    <property type="match status" value="1"/>
</dbReference>
<dbReference type="CDD" id="cd02440">
    <property type="entry name" value="AdoMet_MTases"/>
    <property type="match status" value="1"/>
</dbReference>
<dbReference type="GO" id="GO:0032259">
    <property type="term" value="P:methylation"/>
    <property type="evidence" value="ECO:0007669"/>
    <property type="project" value="UniProtKB-KW"/>
</dbReference>
<keyword evidence="1" id="KW-0489">Methyltransferase</keyword>